<feature type="compositionally biased region" description="Basic residues" evidence="8">
    <location>
        <begin position="297"/>
        <end position="313"/>
    </location>
</feature>
<evidence type="ECO:0000256" key="8">
    <source>
        <dbReference type="SAM" id="MobiDB-lite"/>
    </source>
</evidence>
<dbReference type="SUPFAM" id="SSF160240">
    <property type="entry name" value="Cation efflux protein cytoplasmic domain-like"/>
    <property type="match status" value="1"/>
</dbReference>
<keyword evidence="13" id="KW-1185">Reference proteome</keyword>
<feature type="compositionally biased region" description="Polar residues" evidence="8">
    <location>
        <begin position="276"/>
        <end position="292"/>
    </location>
</feature>
<dbReference type="AlphaFoldDB" id="A0A7C8MCN9"/>
<evidence type="ECO:0000259" key="11">
    <source>
        <dbReference type="Pfam" id="PF16916"/>
    </source>
</evidence>
<evidence type="ECO:0000259" key="10">
    <source>
        <dbReference type="Pfam" id="PF01545"/>
    </source>
</evidence>
<comment type="similarity">
    <text evidence="2">Belongs to the cation diffusion facilitator (CDF) transporter (TC 2.A.4) family. SLC30A subfamily.</text>
</comment>
<dbReference type="GO" id="GO:0005385">
    <property type="term" value="F:zinc ion transmembrane transporter activity"/>
    <property type="evidence" value="ECO:0007669"/>
    <property type="project" value="TreeGrafter"/>
</dbReference>
<reference evidence="12 13" key="1">
    <citation type="submission" date="2020-01" db="EMBL/GenBank/DDBJ databases">
        <authorList>
            <consortium name="DOE Joint Genome Institute"/>
            <person name="Haridas S."/>
            <person name="Albert R."/>
            <person name="Binder M."/>
            <person name="Bloem J."/>
            <person name="Labutti K."/>
            <person name="Salamov A."/>
            <person name="Andreopoulos B."/>
            <person name="Baker S.E."/>
            <person name="Barry K."/>
            <person name="Bills G."/>
            <person name="Bluhm B.H."/>
            <person name="Cannon C."/>
            <person name="Castanera R."/>
            <person name="Culley D.E."/>
            <person name="Daum C."/>
            <person name="Ezra D."/>
            <person name="Gonzalez J.B."/>
            <person name="Henrissat B."/>
            <person name="Kuo A."/>
            <person name="Liang C."/>
            <person name="Lipzen A."/>
            <person name="Lutzoni F."/>
            <person name="Magnuson J."/>
            <person name="Mondo S."/>
            <person name="Nolan M."/>
            <person name="Ohm R."/>
            <person name="Pangilinan J."/>
            <person name="Park H.-J.H."/>
            <person name="Ramirez L."/>
            <person name="Alfaro M."/>
            <person name="Sun H."/>
            <person name="Tritt A."/>
            <person name="Yoshinaga Y."/>
            <person name="Zwiers L.-H.L."/>
            <person name="Turgeon B.G."/>
            <person name="Goodwin S.B."/>
            <person name="Spatafora J.W."/>
            <person name="Crous P.W."/>
            <person name="Grigoriev I.V."/>
        </authorList>
    </citation>
    <scope>NUCLEOTIDE SEQUENCE [LARGE SCALE GENOMIC DNA]</scope>
    <source>
        <strain evidence="12 13">CBS 611.86</strain>
    </source>
</reference>
<accession>A0A7C8MCN9</accession>
<feature type="region of interest" description="Disordered" evidence="8">
    <location>
        <begin position="179"/>
        <end position="235"/>
    </location>
</feature>
<feature type="compositionally biased region" description="Basic residues" evidence="8">
    <location>
        <begin position="215"/>
        <end position="229"/>
    </location>
</feature>
<dbReference type="EMBL" id="JAADJZ010000005">
    <property type="protein sequence ID" value="KAF2874956.1"/>
    <property type="molecule type" value="Genomic_DNA"/>
</dbReference>
<feature type="region of interest" description="Disordered" evidence="8">
    <location>
        <begin position="489"/>
        <end position="521"/>
    </location>
</feature>
<dbReference type="PANTHER" id="PTHR45820">
    <property type="entry name" value="FI23527P1"/>
    <property type="match status" value="1"/>
</dbReference>
<keyword evidence="4 9" id="KW-0812">Transmembrane</keyword>
<dbReference type="PANTHER" id="PTHR45820:SF4">
    <property type="entry name" value="ZINC TRANSPORTER 63C, ISOFORM F"/>
    <property type="match status" value="1"/>
</dbReference>
<dbReference type="GO" id="GO:0016020">
    <property type="term" value="C:membrane"/>
    <property type="evidence" value="ECO:0007669"/>
    <property type="project" value="UniProtKB-SubCell"/>
</dbReference>
<keyword evidence="7 9" id="KW-0472">Membrane</keyword>
<dbReference type="Pfam" id="PF16916">
    <property type="entry name" value="ZT_dimer"/>
    <property type="match status" value="1"/>
</dbReference>
<protein>
    <submittedName>
        <fullName evidence="12">Cation efflux protein</fullName>
    </submittedName>
</protein>
<dbReference type="InterPro" id="IPR027470">
    <property type="entry name" value="Cation_efflux_CTD"/>
</dbReference>
<evidence type="ECO:0000256" key="9">
    <source>
        <dbReference type="SAM" id="Phobius"/>
    </source>
</evidence>
<feature type="transmembrane region" description="Helical" evidence="9">
    <location>
        <begin position="42"/>
        <end position="59"/>
    </location>
</feature>
<feature type="compositionally biased region" description="Low complexity" evidence="8">
    <location>
        <begin position="505"/>
        <end position="518"/>
    </location>
</feature>
<keyword evidence="5" id="KW-0862">Zinc</keyword>
<evidence type="ECO:0000256" key="7">
    <source>
        <dbReference type="ARBA" id="ARBA00023136"/>
    </source>
</evidence>
<evidence type="ECO:0000256" key="6">
    <source>
        <dbReference type="ARBA" id="ARBA00022989"/>
    </source>
</evidence>
<feature type="compositionally biased region" description="Low complexity" evidence="8">
    <location>
        <begin position="195"/>
        <end position="206"/>
    </location>
</feature>
<gene>
    <name evidence="12" type="ORF">BDV95DRAFT_303730</name>
</gene>
<evidence type="ECO:0000256" key="5">
    <source>
        <dbReference type="ARBA" id="ARBA00022833"/>
    </source>
</evidence>
<dbReference type="Gene3D" id="1.20.1510.10">
    <property type="entry name" value="Cation efflux protein transmembrane domain"/>
    <property type="match status" value="2"/>
</dbReference>
<organism evidence="12 13">
    <name type="scientific">Massariosphaeria phaeospora</name>
    <dbReference type="NCBI Taxonomy" id="100035"/>
    <lineage>
        <taxon>Eukaryota</taxon>
        <taxon>Fungi</taxon>
        <taxon>Dikarya</taxon>
        <taxon>Ascomycota</taxon>
        <taxon>Pezizomycotina</taxon>
        <taxon>Dothideomycetes</taxon>
        <taxon>Pleosporomycetidae</taxon>
        <taxon>Pleosporales</taxon>
        <taxon>Pleosporales incertae sedis</taxon>
        <taxon>Massariosphaeria</taxon>
    </lineage>
</organism>
<dbReference type="GO" id="GO:0006882">
    <property type="term" value="P:intracellular zinc ion homeostasis"/>
    <property type="evidence" value="ECO:0007669"/>
    <property type="project" value="TreeGrafter"/>
</dbReference>
<evidence type="ECO:0000313" key="12">
    <source>
        <dbReference type="EMBL" id="KAF2874956.1"/>
    </source>
</evidence>
<evidence type="ECO:0000256" key="3">
    <source>
        <dbReference type="ARBA" id="ARBA00022448"/>
    </source>
</evidence>
<feature type="domain" description="Cation efflux protein transmembrane" evidence="10">
    <location>
        <begin position="9"/>
        <end position="143"/>
    </location>
</feature>
<feature type="region of interest" description="Disordered" evidence="8">
    <location>
        <begin position="252"/>
        <end position="325"/>
    </location>
</feature>
<feature type="transmembrane region" description="Helical" evidence="9">
    <location>
        <begin position="112"/>
        <end position="132"/>
    </location>
</feature>
<comment type="caution">
    <text evidence="12">The sequence shown here is derived from an EMBL/GenBank/DDBJ whole genome shotgun (WGS) entry which is preliminary data.</text>
</comment>
<evidence type="ECO:0000256" key="4">
    <source>
        <dbReference type="ARBA" id="ARBA00022692"/>
    </source>
</evidence>
<name>A0A7C8MCN9_9PLEO</name>
<evidence type="ECO:0000256" key="1">
    <source>
        <dbReference type="ARBA" id="ARBA00004141"/>
    </source>
</evidence>
<dbReference type="InterPro" id="IPR027469">
    <property type="entry name" value="Cation_efflux_TMD_sf"/>
</dbReference>
<dbReference type="InterPro" id="IPR058533">
    <property type="entry name" value="Cation_efflux_TM"/>
</dbReference>
<feature type="compositionally biased region" description="Acidic residues" evidence="8">
    <location>
        <begin position="262"/>
        <end position="275"/>
    </location>
</feature>
<evidence type="ECO:0000256" key="2">
    <source>
        <dbReference type="ARBA" id="ARBA00008873"/>
    </source>
</evidence>
<dbReference type="Proteomes" id="UP000481861">
    <property type="component" value="Unassembled WGS sequence"/>
</dbReference>
<dbReference type="NCBIfam" id="TIGR01297">
    <property type="entry name" value="CDF"/>
    <property type="match status" value="2"/>
</dbReference>
<dbReference type="Pfam" id="PF01545">
    <property type="entry name" value="Cation_efflux"/>
    <property type="match status" value="2"/>
</dbReference>
<dbReference type="InterPro" id="IPR036837">
    <property type="entry name" value="Cation_efflux_CTD_sf"/>
</dbReference>
<dbReference type="InterPro" id="IPR002524">
    <property type="entry name" value="Cation_efflux"/>
</dbReference>
<dbReference type="FunFam" id="1.20.1510.10:FF:000026">
    <property type="entry name" value="Zinc/cadmium resistance protein-like protein"/>
    <property type="match status" value="1"/>
</dbReference>
<evidence type="ECO:0000313" key="13">
    <source>
        <dbReference type="Proteomes" id="UP000481861"/>
    </source>
</evidence>
<dbReference type="SUPFAM" id="SSF161111">
    <property type="entry name" value="Cation efflux protein transmembrane domain-like"/>
    <property type="match status" value="1"/>
</dbReference>
<feature type="transmembrane region" description="Helical" evidence="9">
    <location>
        <begin position="335"/>
        <end position="358"/>
    </location>
</feature>
<feature type="transmembrane region" description="Helical" evidence="9">
    <location>
        <begin position="370"/>
        <end position="390"/>
    </location>
</feature>
<sequence length="552" mass="59738">MGLSKSNRIIVLLAIDSVFFLLELVVGYAVHSLALVADSFHMLNDVLSLCVGLWAVKVANDKTNSKMYTYGWQRAETLGALVNGVFLVALCLSIFLEAIQRFVEPQQVSNPRLVLIVGCFGLASNIIGLFLFHDHGHSHGNSNDLSSAEEGHAHGVDAEDHAVADEGGNVADVLPQARVGNFPTSVPNGKHKSSTSRSSNISWTPSGDRTPRRSASGKRIAKHHNRSKSRQYSTIDDIYVHPSSFRNSIIEHSRLDNNGSESDNDSNNEEADGEATEQSPLLQKAKSQSSTDVHAAVPKKKKRHSHTEHKHNKPKEGAQSGGHGHSHGDLNMRGVFLHVMGDALGNVGVIASALFIWLTNYPWRFYSDPLISLIITIIILASAIPLCLAASRILLQAVPAGLSVDDIKDDITELDGIVSCHHVHVWQLSDTKLIASLHVQVAFQFEGEGAARYMELAREIRKCLHEYGIHSSTIQPEFCLNASHDHTGTTDNSSVDEDHVGSGSGSKKPSRGNSKNGSVRGEPEACLLECGDDCGDAKQCCDPGIKGCKDGK</sequence>
<proteinExistence type="inferred from homology"/>
<feature type="transmembrane region" description="Helical" evidence="9">
    <location>
        <begin position="9"/>
        <end position="30"/>
    </location>
</feature>
<dbReference type="OrthoDB" id="9944568at2759"/>
<comment type="subcellular location">
    <subcellularLocation>
        <location evidence="1">Membrane</location>
        <topology evidence="1">Multi-pass membrane protein</topology>
    </subcellularLocation>
</comment>
<feature type="domain" description="Cation efflux protein cytoplasmic" evidence="11">
    <location>
        <begin position="401"/>
        <end position="477"/>
    </location>
</feature>
<keyword evidence="6 9" id="KW-1133">Transmembrane helix</keyword>
<feature type="domain" description="Cation efflux protein transmembrane" evidence="10">
    <location>
        <begin position="322"/>
        <end position="395"/>
    </location>
</feature>
<keyword evidence="3" id="KW-0813">Transport</keyword>
<dbReference type="FunFam" id="1.20.1510.10:FF:000021">
    <property type="entry name" value="Solute carrier family 30 (Zinc transporter), member 1"/>
    <property type="match status" value="1"/>
</dbReference>
<feature type="transmembrane region" description="Helical" evidence="9">
    <location>
        <begin position="80"/>
        <end position="100"/>
    </location>
</feature>